<dbReference type="AlphaFoldDB" id="A0AAV8XYS5"/>
<dbReference type="PANTHER" id="PTHR11472:SF41">
    <property type="entry name" value="ATP-DEPENDENT DNA HELICASE DDX11-RELATED"/>
    <property type="match status" value="1"/>
</dbReference>
<accession>A0AAV8XYS5</accession>
<dbReference type="GO" id="GO:0003678">
    <property type="term" value="F:DNA helicase activity"/>
    <property type="evidence" value="ECO:0007669"/>
    <property type="project" value="TreeGrafter"/>
</dbReference>
<dbReference type="Proteomes" id="UP001162162">
    <property type="component" value="Unassembled WGS sequence"/>
</dbReference>
<name>A0AAV8XYS5_9CUCU</name>
<dbReference type="PROSITE" id="PS51193">
    <property type="entry name" value="HELICASE_ATP_BIND_2"/>
    <property type="match status" value="1"/>
</dbReference>
<dbReference type="GO" id="GO:0016787">
    <property type="term" value="F:hydrolase activity"/>
    <property type="evidence" value="ECO:0007669"/>
    <property type="project" value="UniProtKB-KW"/>
</dbReference>
<organism evidence="5 6">
    <name type="scientific">Aromia moschata</name>
    <dbReference type="NCBI Taxonomy" id="1265417"/>
    <lineage>
        <taxon>Eukaryota</taxon>
        <taxon>Metazoa</taxon>
        <taxon>Ecdysozoa</taxon>
        <taxon>Arthropoda</taxon>
        <taxon>Hexapoda</taxon>
        <taxon>Insecta</taxon>
        <taxon>Pterygota</taxon>
        <taxon>Neoptera</taxon>
        <taxon>Endopterygota</taxon>
        <taxon>Coleoptera</taxon>
        <taxon>Polyphaga</taxon>
        <taxon>Cucujiformia</taxon>
        <taxon>Chrysomeloidea</taxon>
        <taxon>Cerambycidae</taxon>
        <taxon>Cerambycinae</taxon>
        <taxon>Callichromatini</taxon>
        <taxon>Aromia</taxon>
    </lineage>
</organism>
<dbReference type="GO" id="GO:0034085">
    <property type="term" value="P:establishment of sister chromatid cohesion"/>
    <property type="evidence" value="ECO:0007669"/>
    <property type="project" value="TreeGrafter"/>
</dbReference>
<gene>
    <name evidence="5" type="ORF">NQ318_005646</name>
</gene>
<evidence type="ECO:0000256" key="2">
    <source>
        <dbReference type="ARBA" id="ARBA00022801"/>
    </source>
</evidence>
<reference evidence="5" key="1">
    <citation type="journal article" date="2023" name="Insect Mol. Biol.">
        <title>Genome sequencing provides insights into the evolution of gene families encoding plant cell wall-degrading enzymes in longhorned beetles.</title>
        <authorList>
            <person name="Shin N.R."/>
            <person name="Okamura Y."/>
            <person name="Kirsch R."/>
            <person name="Pauchet Y."/>
        </authorList>
    </citation>
    <scope>NUCLEOTIDE SEQUENCE</scope>
    <source>
        <strain evidence="5">AMC_N1</strain>
    </source>
</reference>
<keyword evidence="6" id="KW-1185">Reference proteome</keyword>
<dbReference type="GO" id="GO:0005634">
    <property type="term" value="C:nucleus"/>
    <property type="evidence" value="ECO:0007669"/>
    <property type="project" value="TreeGrafter"/>
</dbReference>
<dbReference type="InterPro" id="IPR045028">
    <property type="entry name" value="DinG/Rad3-like"/>
</dbReference>
<dbReference type="InterPro" id="IPR014013">
    <property type="entry name" value="Helic_SF1/SF2_ATP-bd_DinG/Rad3"/>
</dbReference>
<keyword evidence="1" id="KW-0547">Nucleotide-binding</keyword>
<evidence type="ECO:0000256" key="1">
    <source>
        <dbReference type="ARBA" id="ARBA00022741"/>
    </source>
</evidence>
<proteinExistence type="predicted"/>
<dbReference type="Gene3D" id="3.40.50.300">
    <property type="entry name" value="P-loop containing nucleotide triphosphate hydrolases"/>
    <property type="match status" value="1"/>
</dbReference>
<keyword evidence="3" id="KW-0067">ATP-binding</keyword>
<protein>
    <recommendedName>
        <fullName evidence="4">Helicase ATP-binding domain-containing protein</fullName>
    </recommendedName>
</protein>
<feature type="domain" description="Helicase ATP-binding" evidence="4">
    <location>
        <begin position="10"/>
        <end position="103"/>
    </location>
</feature>
<sequence length="103" mass="11995">MENKVKYMETPEYFDFPFPPYEIQQNFMKNLYLALETKKLGIFESPTGTGKSLSIICGAIRWLKDHNTFIRKQLSESISKLELEKQKIAADGNDWLSSQSKRN</sequence>
<dbReference type="PANTHER" id="PTHR11472">
    <property type="entry name" value="DNA REPAIR DEAD HELICASE RAD3/XP-D SUBFAMILY MEMBER"/>
    <property type="match status" value="1"/>
</dbReference>
<dbReference type="GO" id="GO:0005524">
    <property type="term" value="F:ATP binding"/>
    <property type="evidence" value="ECO:0007669"/>
    <property type="project" value="UniProtKB-KW"/>
</dbReference>
<dbReference type="EMBL" id="JAPWTK010000282">
    <property type="protein sequence ID" value="KAJ8943644.1"/>
    <property type="molecule type" value="Genomic_DNA"/>
</dbReference>
<evidence type="ECO:0000313" key="5">
    <source>
        <dbReference type="EMBL" id="KAJ8943644.1"/>
    </source>
</evidence>
<dbReference type="InterPro" id="IPR027417">
    <property type="entry name" value="P-loop_NTPase"/>
</dbReference>
<comment type="caution">
    <text evidence="5">The sequence shown here is derived from an EMBL/GenBank/DDBJ whole genome shotgun (WGS) entry which is preliminary data.</text>
</comment>
<dbReference type="SUPFAM" id="SSF52540">
    <property type="entry name" value="P-loop containing nucleoside triphosphate hydrolases"/>
    <property type="match status" value="1"/>
</dbReference>
<keyword evidence="2" id="KW-0378">Hydrolase</keyword>
<evidence type="ECO:0000313" key="6">
    <source>
        <dbReference type="Proteomes" id="UP001162162"/>
    </source>
</evidence>
<evidence type="ECO:0000259" key="4">
    <source>
        <dbReference type="PROSITE" id="PS51193"/>
    </source>
</evidence>
<evidence type="ECO:0000256" key="3">
    <source>
        <dbReference type="ARBA" id="ARBA00022840"/>
    </source>
</evidence>